<sequence>MLSIAIKLAQCLYRHAPHFEFCSDDSNACQKPHGNGRAPFRESPLTNPPLYLFSNSSLDGTTQAHGSPSTTAPTPSNLLTLPSSGQSSTTAIAKCASASAESQIPPPSTAAHANTDPTITGTDSSDSFININWPLAPAPTQAPANDHHSSLAIANAKEVHNFGLEAWEALEQLSTAAAQITNNVRMVQTIDQIISTVSNQFRAQQLCVQCVQQLRVQHNKFKPSTRASPALLNRCNNLFLQLQPPP</sequence>
<dbReference type="WBParaSite" id="nRc.2.0.1.t12197-RA">
    <property type="protein sequence ID" value="nRc.2.0.1.t12197-RA"/>
    <property type="gene ID" value="nRc.2.0.1.g12197"/>
</dbReference>
<dbReference type="Proteomes" id="UP000887565">
    <property type="component" value="Unplaced"/>
</dbReference>
<keyword evidence="2" id="KW-1185">Reference proteome</keyword>
<proteinExistence type="predicted"/>
<feature type="region of interest" description="Disordered" evidence="1">
    <location>
        <begin position="52"/>
        <end position="124"/>
    </location>
</feature>
<organism evidence="2 3">
    <name type="scientific">Romanomermis culicivorax</name>
    <name type="common">Nematode worm</name>
    <dbReference type="NCBI Taxonomy" id="13658"/>
    <lineage>
        <taxon>Eukaryota</taxon>
        <taxon>Metazoa</taxon>
        <taxon>Ecdysozoa</taxon>
        <taxon>Nematoda</taxon>
        <taxon>Enoplea</taxon>
        <taxon>Dorylaimia</taxon>
        <taxon>Mermithida</taxon>
        <taxon>Mermithoidea</taxon>
        <taxon>Mermithidae</taxon>
        <taxon>Romanomermis</taxon>
    </lineage>
</organism>
<reference evidence="3" key="1">
    <citation type="submission" date="2022-11" db="UniProtKB">
        <authorList>
            <consortium name="WormBaseParasite"/>
        </authorList>
    </citation>
    <scope>IDENTIFICATION</scope>
</reference>
<name>A0A915IE70_ROMCU</name>
<evidence type="ECO:0000313" key="3">
    <source>
        <dbReference type="WBParaSite" id="nRc.2.0.1.t12197-RA"/>
    </source>
</evidence>
<accession>A0A915IE70</accession>
<dbReference type="AlphaFoldDB" id="A0A915IE70"/>
<feature type="compositionally biased region" description="Polar residues" evidence="1">
    <location>
        <begin position="53"/>
        <end position="91"/>
    </location>
</feature>
<feature type="compositionally biased region" description="Polar residues" evidence="1">
    <location>
        <begin position="111"/>
        <end position="124"/>
    </location>
</feature>
<evidence type="ECO:0000313" key="2">
    <source>
        <dbReference type="Proteomes" id="UP000887565"/>
    </source>
</evidence>
<protein>
    <submittedName>
        <fullName evidence="3">Uncharacterized protein</fullName>
    </submittedName>
</protein>
<evidence type="ECO:0000256" key="1">
    <source>
        <dbReference type="SAM" id="MobiDB-lite"/>
    </source>
</evidence>